<feature type="transmembrane region" description="Helical" evidence="2">
    <location>
        <begin position="2946"/>
        <end position="2963"/>
    </location>
</feature>
<feature type="transmembrane region" description="Helical" evidence="2">
    <location>
        <begin position="4992"/>
        <end position="5016"/>
    </location>
</feature>
<feature type="compositionally biased region" description="Basic and acidic residues" evidence="1">
    <location>
        <begin position="1222"/>
        <end position="1233"/>
    </location>
</feature>
<evidence type="ECO:0000256" key="2">
    <source>
        <dbReference type="SAM" id="Phobius"/>
    </source>
</evidence>
<evidence type="ECO:0000313" key="5">
    <source>
        <dbReference type="Proteomes" id="UP000069272"/>
    </source>
</evidence>
<feature type="transmembrane region" description="Helical" evidence="2">
    <location>
        <begin position="2686"/>
        <end position="2704"/>
    </location>
</feature>
<feature type="domain" description="Tox-SGS" evidence="3">
    <location>
        <begin position="3087"/>
        <end position="3183"/>
    </location>
</feature>
<feature type="transmembrane region" description="Helical" evidence="2">
    <location>
        <begin position="2724"/>
        <end position="2749"/>
    </location>
</feature>
<keyword evidence="2" id="KW-0812">Transmembrane</keyword>
<protein>
    <recommendedName>
        <fullName evidence="3">Tox-SGS domain-containing protein</fullName>
    </recommendedName>
</protein>
<sequence length="5166" mass="588157">MLLIYELNGDKWTQVHKEPELFSVTYATETYPWEVYDGGLLVVRKVEGVVVYRWDTGKLQQVLVVSEYHDAYGYDALDSNLLFGKFFVSDKYIGVFARVQSTVQFRSIDLTNVAKPLQALLHPPELGAEWTKPSSRITLIEHVDDKPQLTIALRTESELQLFRFNEQYELKLLTTVLEFPPISKDYDRIVFAKFDDTKYSDLLHFSSDGLMMYRYNETASTFEKVYYSTLFSKLRGWTDRTVQTISAIDIDGDGFDELFGSGPLGLCLYMPTFTNDGFELANVFNPSITDLSLRYGLSKLVAKVAGNDKERNVLLYTGEQLINVKVNSYQPASTVIPTVERNRNVTATTPSAVPLLVPQSKYILWLHDQMDLTTILQPLNPHAGTVELSIPLIELQNPFGVSVRKTVQYKNIPYEGVLGQGWSLPLDYITVERKGSAFRQDYQYAIVKNNNRILLRARPEWDMAWKRYFQVDGYRHARIFYHEKQNRWEVMMQDRTFVYGTWEKFKTLSQEMVCSTWPLCGPKSKKDQHLPTKWYLVHEQNEAGHWANYYYDPLDGGLNYRLASIRLDNEHSVTLRYGGDGRLTNFTLSTSAYEQRVAFGYEGKRLTSIKQEDRPLFAFEYENERMSKITYPNGLQSKLEYQDIAIDRTRSEEVVSVDENPTIYYGPDYTVILCNSDDGGTEHKVMTVRTLLGGTDSDKVMVEKLHLGKPFIKNQMVHALDNLLVVVLIYETHKDVTVLQHVKGKWTEKKHYEAFPLLGTVGAGKRFVVLFDLKTIQALTIKGRDKLDVHTVHTVTNTNLLMREFVNGFVTHDDSGTLTVWTIKEDSRWIRGRMTPALAVNKEIERFVSMFDLSAEFRDALRKGLRADAITMHQNAVVLRAPVLNDQKLTVAVHILSVDFTGTAPYVCDKKVANIPVADFRTYEYEMRTKDNDLFKLGYKLQGKTLQLSVRSSKGPLMESLEKQRQKAYREIDASRESESSKKKYRQDVDKSLAEETNKIYGTVVQKVQFAMDLSQFGVLSNVNGILTANTQLSFDGATWVQKHVGEQTMRLEHVDELLSDGYKLVRNGRFDTFKIHDVKQNSTIFDTHTTNPNELQIVAPRYVQAQRRHQPLRAFFFKSREVFTFPPKDKLNRASNSIALVSVRTLGAASRYVIFRPVDSFLLNQTTVFSRQTVRLNKEETRITSYLFDASDAHLSSEGATFYRTRIVPGGNSTQYGWHEQSTDVKSGKTTEKSFSGDGREVTVREKKTTNEEDPTASMDTVIWDRSKQLKIVDLGPISVTDQTVAYYGFEKYEVNQYGNPKANLSWSFNERDLYFEHENHYLKLAYGQSLKGTFRPKDPLNVFLASCWVRVDQPVGDSIDILRVDVINEADKSKQSFAGAKVHYPIQNWHYIETIIDTTKYAKGSKLQLQITFEPTASYKTIDVDHIRFSPLDFNFRANVYTPIMADLRAVLSNNGLPRQSLYSPRSKRVLLLSEQGQILDFSMHTKTVFAEALGVMPSLVELKPHRGVYDPFQQTDWTASKPKDWTFRHGVLSYKSDSPGEVVRTFAGPFRTLALRFLYHLKSKDGRLAFSWNSLPINIVCHRCPGLPEIGEVFIFVSSKRLSVWLEGCLIIETLVPSSAQGTGDAGVLRLQPTGTFTFTEFAVMYDSRVKVTYHNRMGRPVQIIEYDDPSTVRIREILYDAIDRPTMQTKWTKLVSQGKEYFAFRQDFVTSIGETSGRMAGRVAEVNPSCEGYPFSQTIYANDPTENKQLQGLPGQDYTIHGKYRRRYSLKPELALLRILFPESEGYRQRIVERPGGAIRAKVEDLRGNKVAKYWKVGNYEDQLTTYLYDSENRLVRELPPQYHALVGTCSSRVPFSKIAMNGEMVNLRNKWMVEQTYDENHMLTKQTPDGGSYEYVYNEQGILRFSLHFDKAKKLDRVIHFSYASNGKVTREALVNLDRKQCYDSADSNDVPESNDLIESVYGELDFNPMVRYRSQQSTRRIGENRMMESLIFDENQRLIKKIFIVPTINTTYSIDYEWQNGVLQSIRYPIDSTVGPLEVLYEYGGHGEVSAIRHSIKKHPMFEFTYNADRVIETVTVEPGTDRSFTRNFTYNEPGFLVRIDDPYLSERISYLETDSYGQDSYTPIYEGLISQTFFTAHWQPTVGALRNGIFPEYFVNDLLNPKQAAVCFEALQRAGYLQNNQVNRTLYGERDDELPHICGDRIPLNHLARVLSSKSFPLEYGHRYDYDDHDQMMKAKYFHGKDEHKLSPLTHKSFAREIPGVSEQDSKTIWDALTSSEFLTTDCTNPSLCHARPGIRSLFKPFVQQHRFSKQLETMLSRAIADRTGVSEQDFERKCHRWIEASHMVKARCEEAKALIKEQRVLGPSAESARQALQEEFESSLKAFRQHVPDIVRVLVHHFATGLGRSAADVQSYEIDANGNHRMFYTGFTRYRMEYRDGTNQITKVHRLSFDRVQSKEESFEMQHNSDGAVTVAEHKGIKHMEYDRILHRVSKIEMMDGRKLHFQYDVRGERTFKQVLDVKGSVTHEKYYIRDANGIVLVDMEMTYLANDQPPDVRVTSYLYKDQQLIGFVRNDQLYSVITDHEGSVRLVVKNGEVVAAYDYLPYGQIFRRYGTDFDGQISYLYTGQEWDEDIELYNYRARLYDPDIGRFYQMDPKEQYASPYVYAGNSPVSLVDPDGEFAFALAVFIMAIVGAYLGAASANQCWNPLKWDWRSSSTWLGMLTGAVTGASIPFNLASSVAFFVGLGLSLSTSISIMIGAGITFAYFTIAATSGTWDPSKFDFTSPSTWNALMNGVATSSWILMNPSSLLSSFATLTTVTAKALFFVTKMVMSLGFTYLFAAMSQGGEFDVTKWDFSDPQLYMSIVDGFTTATVGLLFARNIPKQISKWSGKFKRSFDAVVANTITYRAHMVLGRDWASKIIHTKNFLYVNFRNTQTLQKGFLTVGFYSLIVSLRFSAISSSSIPAYSAVESTINVLFTTEQFTDFIVKPLAPTSSRLMLPKPPSLGRLARFRFKPMEIALNDSMASSAASSLAGFLDALRLPFDWLFGDAPAMPKADSSDSKVSFPTKAPRKERSSYTVRNCYRMHDEQHAEGVIKCFGDRTIVLIAPKYEPLGAVGEGLDHFRYCVPVTYEGHPSVSCDGEWSSLVYTPHETARLFDFVDGWLLLAQVAPSAYRDIKAGIRYLFSKPEAKRSDVEAESVLGQVQSISTKIAYLQTLIENDNTEAMRWARWALEDLVEDLESYKTKGKGSYGILAERIETLEQEISETIAIHHQHQAKKEARLENEGLGAGALESQVASMLLHQGGLVNFVHSNLGPDLTPRHYTTDGRYRSMYGWEMPGTVVLMGHFYADRERVGVLSRNKRGVVRFEQMVESVVLDGGIQPLWALSESHVPVPAAWKQSTTHLSLAHVDNSGQMVIVERAAPGLINVHKFNENVKLQTIAHSEGVAYSGPDKEVIAFGKIVSSGDGMDLIHLSSAGLTLYQRTGTSFRAVLQDYPLGSTTSIWELKHWRTATLMDVDGDGNDELWLSGPQGIVGSPDTSVTFNRALNQWVIVDEQKDVFTYGSHGTSQFIKMDIGSENWPFPLDAKKYSARKDTHIPSVWYLVYHSDRSGDQWLQYSYTDDPEKEDLLLSTITTSSGGLLQLSYTKHFGKNLFTNFRITTPTYSQSVDLHYVQIEDQVRLRSISQQEKPVMQFSYQGVYGAMSEFVYPNGLVARFDYNPLQINQNVLINNFETFADPRAEYGPGYLLVCDLTEYQQVRVRLRDDLGSDTIPIAGSTLPILGKRPVLSYEVFTGETFFVLLLHHDEKWPSELCLFHTKVLENLKRGMLPDALGMYRNVIVFRALTLEGARMYVVLYLLHLNNEHQIVRKEVRRILIEDLATYTFNPPEMEGNTFHFAYRQEEGKYRLKVVKHTGKIQEEIKKIKDQVEQEIRDQPRAPEAEKQRYRQEVHDKLNAQLNELYQNITTQIPFAIDPGKLGMIINEGYILTASHRVQFDGVEWNETRIAQPEITLDQLSLPLGVDYRLTKAHHNATFQLQKTDGSIVFDTETRNPDELHISGEASLRQQQQYIKALPAEGELVIFCTGTRYSIWVEGKLILESFDTIIPLQHYRIESSKVQVWEAILLYDATVKVIYSSDFGQPKQLLELKESNSVAIQEILYDKLNRPAIKTKWTEVDCTDSPMLFAYRGNFVRNETLVWKSGPITGRVADLNEDCEGYPFSRTVYAETPLEDQKIVQSFPGKSFAVDGAFAKHFDTRSRIDFLENLFPKERGYRYEYERYPDQSVYVTVHDSVRKLKVAYYVRTHDGNHRLTTYQYDSQNHLITQLPPTYHDEADTFSRIEPFEDGNFSPEQLQLQHTWGTRYGYDPQSGLLVSKRTPDSATVQYMYTPEGLLRFVVWPSQQKVMYFTYSPVGELAEKGMVEMKVDELTSYLANDATLPPSTNTVSFDHDLTDLAPQHRHHVQSSWMNANNRTLAEILLFDQQEQLISSTLFSNSNHSLSIAYTYRKNHIHELHYPIKVKGKGFGLRYNYDFRGNVVSVANAATGETYVAIKNNALGLPESLTFQPASSYSYRRHFTYNQPGYLTKIEDPYLTETIDYTGHGYGGMPVGDGTVQMTHFNATWHNHSNARLLQLKAAHFGPRLLFRKFATALGHSSADVQSYEIDGNGNHRHFYTGFLRYRFDYVEGTNKIAAVYRMNLTADNGLQEERLPMEHNEEGSVTRALHKGIQQITYDPLLNRPTKITMTDGRRIVFDYNVRGQRLSKRCYDRDGSLTRKKYYVRDVHGKPLIEYDVMYDGLKTSSQMRATIFIYTEDRLVGFMRNDQFYSVSLDHEGSVRLVVRNGEVVAAYDYLPYGELLRSYGEDADGQLDYRFTGKEWDDETGLYDFHARLYDPELGRFYQMDPKEQYASPYVYAGNSPVSLVDPDGQFAFIIAVVAAAAGAYLGAASANNSWNPRKWTVEKALLGGVIGGLVGGFAPYGFVGSFTVLTGAFGSIAATGILATSTVGFAYLSLAAANGNWDPSKWDWSKPGTWDALFTGAITGGGFFHVLGGVHKVYSSLSGMHRAGFVLLTGGLSGGMLLYSGSLANNGSLMFWEWDWSKPTTVWGAVQGANFGLQISPQLAVKVPEIVQRFDKVKEIFKALKAKDFKIATMLVKDEGTT</sequence>
<name>A0A182F1P3_ANOAL</name>
<dbReference type="NCBIfam" id="TIGR03696">
    <property type="entry name" value="Rhs_assc_core"/>
    <property type="match status" value="2"/>
</dbReference>
<dbReference type="STRING" id="7167.A0A182F1P3"/>
<dbReference type="Pfam" id="PF15651">
    <property type="entry name" value="Tox-SGS"/>
    <property type="match status" value="1"/>
</dbReference>
<dbReference type="VEuPathDB" id="VectorBase:AALB20_031735"/>
<feature type="compositionally biased region" description="Basic and acidic residues" evidence="1">
    <location>
        <begin position="1239"/>
        <end position="1252"/>
    </location>
</feature>
<feature type="transmembrane region" description="Helical" evidence="2">
    <location>
        <begin position="2755"/>
        <end position="2776"/>
    </location>
</feature>
<evidence type="ECO:0000313" key="4">
    <source>
        <dbReference type="EnsemblMetazoa" id="AALB000372-PA"/>
    </source>
</evidence>
<reference evidence="4" key="2">
    <citation type="submission" date="2022-08" db="UniProtKB">
        <authorList>
            <consortium name="EnsemblMetazoa"/>
        </authorList>
    </citation>
    <scope>IDENTIFICATION</scope>
    <source>
        <strain evidence="4">STECLA/ALBI9_A</strain>
    </source>
</reference>
<keyword evidence="5" id="KW-1185">Reference proteome</keyword>
<accession>A0A182F1P3</accession>
<keyword evidence="2" id="KW-0472">Membrane</keyword>
<proteinExistence type="predicted"/>
<feature type="transmembrane region" description="Helical" evidence="2">
    <location>
        <begin position="4934"/>
        <end position="4956"/>
    </location>
</feature>
<feature type="region of interest" description="Disordered" evidence="1">
    <location>
        <begin position="957"/>
        <end position="986"/>
    </location>
</feature>
<evidence type="ECO:0000256" key="1">
    <source>
        <dbReference type="SAM" id="MobiDB-lite"/>
    </source>
</evidence>
<keyword evidence="2" id="KW-1133">Transmembrane helix</keyword>
<dbReference type="VEuPathDB" id="VectorBase:AALB000372"/>
<feature type="transmembrane region" description="Helical" evidence="2">
    <location>
        <begin position="2866"/>
        <end position="2884"/>
    </location>
</feature>
<reference evidence="4 5" key="1">
    <citation type="journal article" date="2017" name="G3 (Bethesda)">
        <title>The Physical Genome Mapping of Anopheles albimanus Corrected Scaffold Misassemblies and Identified Interarm Rearrangements in Genus Anopheles.</title>
        <authorList>
            <person name="Artemov G.N."/>
            <person name="Peery A.N."/>
            <person name="Jiang X."/>
            <person name="Tu Z."/>
            <person name="Stegniy V.N."/>
            <person name="Sharakhova M.V."/>
            <person name="Sharakhov I.V."/>
        </authorList>
    </citation>
    <scope>NUCLEOTIDE SEQUENCE [LARGE SCALE GENOMIC DNA]</scope>
    <source>
        <strain evidence="4 5">ALBI9_A</strain>
    </source>
</reference>
<feature type="compositionally biased region" description="Basic and acidic residues" evidence="1">
    <location>
        <begin position="960"/>
        <end position="986"/>
    </location>
</feature>
<feature type="transmembrane region" description="Helical" evidence="2">
    <location>
        <begin position="5068"/>
        <end position="5088"/>
    </location>
</feature>
<dbReference type="Gene3D" id="2.180.10.10">
    <property type="entry name" value="RHS repeat-associated core"/>
    <property type="match status" value="3"/>
</dbReference>
<evidence type="ECO:0000259" key="3">
    <source>
        <dbReference type="Pfam" id="PF15651"/>
    </source>
</evidence>
<feature type="transmembrane region" description="Helical" evidence="2">
    <location>
        <begin position="5037"/>
        <end position="5056"/>
    </location>
</feature>
<organism evidence="4 5">
    <name type="scientific">Anopheles albimanus</name>
    <name type="common">New world malaria mosquito</name>
    <dbReference type="NCBI Taxonomy" id="7167"/>
    <lineage>
        <taxon>Eukaryota</taxon>
        <taxon>Metazoa</taxon>
        <taxon>Ecdysozoa</taxon>
        <taxon>Arthropoda</taxon>
        <taxon>Hexapoda</taxon>
        <taxon>Insecta</taxon>
        <taxon>Pterygota</taxon>
        <taxon>Neoptera</taxon>
        <taxon>Endopterygota</taxon>
        <taxon>Diptera</taxon>
        <taxon>Nematocera</taxon>
        <taxon>Culicoidea</taxon>
        <taxon>Culicidae</taxon>
        <taxon>Anophelinae</taxon>
        <taxon>Anopheles</taxon>
    </lineage>
</organism>
<feature type="transmembrane region" description="Helical" evidence="2">
    <location>
        <begin position="2828"/>
        <end position="2846"/>
    </location>
</feature>
<dbReference type="InterPro" id="IPR050708">
    <property type="entry name" value="T6SS_VgrG/RHS"/>
</dbReference>
<dbReference type="EnsemblMetazoa" id="AALB000372-RA">
    <property type="protein sequence ID" value="AALB000372-PA"/>
    <property type="gene ID" value="AALB000372"/>
</dbReference>
<dbReference type="VEuPathDB" id="VectorBase:AALB20_032412"/>
<dbReference type="InterPro" id="IPR028901">
    <property type="entry name" value="Tox-SGS_dom"/>
</dbReference>
<dbReference type="PANTHER" id="PTHR32305:SF15">
    <property type="entry name" value="PROTEIN RHSA-RELATED"/>
    <property type="match status" value="1"/>
</dbReference>
<feature type="transmembrane region" description="Helical" evidence="2">
    <location>
        <begin position="4968"/>
        <end position="4986"/>
    </location>
</feature>
<dbReference type="PANTHER" id="PTHR32305">
    <property type="match status" value="1"/>
</dbReference>
<dbReference type="InterPro" id="IPR022385">
    <property type="entry name" value="Rhs_assc_core"/>
</dbReference>
<dbReference type="Proteomes" id="UP000069272">
    <property type="component" value="Chromosome 2L"/>
</dbReference>
<feature type="region of interest" description="Disordered" evidence="1">
    <location>
        <begin position="1215"/>
        <end position="1257"/>
    </location>
</feature>